<sequence length="58" mass="6782">MMRMKSELIKYLLKHAKSLERMTIFYSPHDISRSVKIISQKLEAFTKASSAGIYFRPC</sequence>
<proteinExistence type="predicted"/>
<evidence type="ECO:0000313" key="2">
    <source>
        <dbReference type="Proteomes" id="UP000593564"/>
    </source>
</evidence>
<name>A0A7J7HW49_CAMSI</name>
<evidence type="ECO:0008006" key="3">
    <source>
        <dbReference type="Google" id="ProtNLM"/>
    </source>
</evidence>
<gene>
    <name evidence="1" type="ORF">HYC85_004104</name>
</gene>
<organism evidence="1 2">
    <name type="scientific">Camellia sinensis</name>
    <name type="common">Tea plant</name>
    <name type="synonym">Thea sinensis</name>
    <dbReference type="NCBI Taxonomy" id="4442"/>
    <lineage>
        <taxon>Eukaryota</taxon>
        <taxon>Viridiplantae</taxon>
        <taxon>Streptophyta</taxon>
        <taxon>Embryophyta</taxon>
        <taxon>Tracheophyta</taxon>
        <taxon>Spermatophyta</taxon>
        <taxon>Magnoliopsida</taxon>
        <taxon>eudicotyledons</taxon>
        <taxon>Gunneridae</taxon>
        <taxon>Pentapetalae</taxon>
        <taxon>asterids</taxon>
        <taxon>Ericales</taxon>
        <taxon>Theaceae</taxon>
        <taxon>Camellia</taxon>
    </lineage>
</organism>
<protein>
    <recommendedName>
        <fullName evidence="3">FBD domain-containing protein</fullName>
    </recommendedName>
</protein>
<reference evidence="1 2" key="2">
    <citation type="submission" date="2020-07" db="EMBL/GenBank/DDBJ databases">
        <title>Genome assembly of wild tea tree DASZ reveals pedigree and selection history of tea varieties.</title>
        <authorList>
            <person name="Zhang W."/>
        </authorList>
    </citation>
    <scope>NUCLEOTIDE SEQUENCE [LARGE SCALE GENOMIC DNA]</scope>
    <source>
        <strain evidence="2">cv. G240</strain>
        <tissue evidence="1">Leaf</tissue>
    </source>
</reference>
<accession>A0A7J7HW49</accession>
<dbReference type="EMBL" id="JACBKZ010000002">
    <property type="protein sequence ID" value="KAF5956879.1"/>
    <property type="molecule type" value="Genomic_DNA"/>
</dbReference>
<evidence type="ECO:0000313" key="1">
    <source>
        <dbReference type="EMBL" id="KAF5956879.1"/>
    </source>
</evidence>
<keyword evidence="2" id="KW-1185">Reference proteome</keyword>
<reference evidence="2" key="1">
    <citation type="journal article" date="2020" name="Nat. Commun.">
        <title>Genome assembly of wild tea tree DASZ reveals pedigree and selection history of tea varieties.</title>
        <authorList>
            <person name="Zhang W."/>
            <person name="Zhang Y."/>
            <person name="Qiu H."/>
            <person name="Guo Y."/>
            <person name="Wan H."/>
            <person name="Zhang X."/>
            <person name="Scossa F."/>
            <person name="Alseekh S."/>
            <person name="Zhang Q."/>
            <person name="Wang P."/>
            <person name="Xu L."/>
            <person name="Schmidt M.H."/>
            <person name="Jia X."/>
            <person name="Li D."/>
            <person name="Zhu A."/>
            <person name="Guo F."/>
            <person name="Chen W."/>
            <person name="Ni D."/>
            <person name="Usadel B."/>
            <person name="Fernie A.R."/>
            <person name="Wen W."/>
        </authorList>
    </citation>
    <scope>NUCLEOTIDE SEQUENCE [LARGE SCALE GENOMIC DNA]</scope>
    <source>
        <strain evidence="2">cv. G240</strain>
    </source>
</reference>
<dbReference type="AlphaFoldDB" id="A0A7J7HW49"/>
<dbReference type="Proteomes" id="UP000593564">
    <property type="component" value="Unassembled WGS sequence"/>
</dbReference>
<comment type="caution">
    <text evidence="1">The sequence shown here is derived from an EMBL/GenBank/DDBJ whole genome shotgun (WGS) entry which is preliminary data.</text>
</comment>